<dbReference type="AlphaFoldDB" id="A0A2W5A9L0"/>
<sequence>MTKYYSPRLFADAAAVRHVGEGLLARTLPRAEWTHEAHLAATLWLVVERPDIDLDVDLRGVISRYNESVGGVNDETRGYHHSITCCFLAAVRDHVAETHGMELAARVNALLLSDRGRRDWPLGLYSRDRLFSVEARLSYVAPDLA</sequence>
<reference evidence="1 2" key="1">
    <citation type="submission" date="2017-08" db="EMBL/GenBank/DDBJ databases">
        <title>Infants hospitalized years apart are colonized by the same room-sourced microbial strains.</title>
        <authorList>
            <person name="Brooks B."/>
            <person name="Olm M.R."/>
            <person name="Firek B.A."/>
            <person name="Baker R."/>
            <person name="Thomas B.C."/>
            <person name="Morowitz M.J."/>
            <person name="Banfield J.F."/>
        </authorList>
    </citation>
    <scope>NUCLEOTIDE SEQUENCE [LARGE SCALE GENOMIC DNA]</scope>
    <source>
        <strain evidence="1">S2_018_000_R2_101</strain>
    </source>
</reference>
<proteinExistence type="predicted"/>
<accession>A0A2W5A9L0</accession>
<gene>
    <name evidence="1" type="ORF">DI623_08725</name>
</gene>
<name>A0A2W5A9L0_9SPHN</name>
<comment type="caution">
    <text evidence="1">The sequence shown here is derived from an EMBL/GenBank/DDBJ whole genome shotgun (WGS) entry which is preliminary data.</text>
</comment>
<evidence type="ECO:0000313" key="1">
    <source>
        <dbReference type="EMBL" id="PZO89877.1"/>
    </source>
</evidence>
<dbReference type="EMBL" id="QFNN01000043">
    <property type="protein sequence ID" value="PZO89877.1"/>
    <property type="molecule type" value="Genomic_DNA"/>
</dbReference>
<dbReference type="Proteomes" id="UP000249066">
    <property type="component" value="Unassembled WGS sequence"/>
</dbReference>
<protein>
    <submittedName>
        <fullName evidence="1">Uncharacterized protein</fullName>
    </submittedName>
</protein>
<evidence type="ECO:0000313" key="2">
    <source>
        <dbReference type="Proteomes" id="UP000249066"/>
    </source>
</evidence>
<organism evidence="1 2">
    <name type="scientific">Sphingomonas sanxanigenens</name>
    <dbReference type="NCBI Taxonomy" id="397260"/>
    <lineage>
        <taxon>Bacteria</taxon>
        <taxon>Pseudomonadati</taxon>
        <taxon>Pseudomonadota</taxon>
        <taxon>Alphaproteobacteria</taxon>
        <taxon>Sphingomonadales</taxon>
        <taxon>Sphingomonadaceae</taxon>
        <taxon>Sphingomonas</taxon>
    </lineage>
</organism>